<comment type="caution">
    <text evidence="2">The sequence shown here is derived from an EMBL/GenBank/DDBJ whole genome shotgun (WGS) entry which is preliminary data.</text>
</comment>
<name>A0A5N1IQE1_9BACT</name>
<evidence type="ECO:0000313" key="3">
    <source>
        <dbReference type="Proteomes" id="UP000326570"/>
    </source>
</evidence>
<dbReference type="RefSeq" id="WP_150904587.1">
    <property type="nucleotide sequence ID" value="NZ_VTWT01000007.1"/>
</dbReference>
<feature type="chain" id="PRO_5025018101" evidence="1">
    <location>
        <begin position="20"/>
        <end position="641"/>
    </location>
</feature>
<dbReference type="PANTHER" id="PTHR42754:SF1">
    <property type="entry name" value="LIPOPROTEIN"/>
    <property type="match status" value="1"/>
</dbReference>
<accession>A0A5N1IQE1</accession>
<evidence type="ECO:0000256" key="1">
    <source>
        <dbReference type="SAM" id="SignalP"/>
    </source>
</evidence>
<dbReference type="PANTHER" id="PTHR42754">
    <property type="entry name" value="ENDOGLUCANASE"/>
    <property type="match status" value="1"/>
</dbReference>
<dbReference type="Pfam" id="PF13585">
    <property type="entry name" value="CHU_C"/>
    <property type="match status" value="1"/>
</dbReference>
<dbReference type="NCBIfam" id="TIGR04131">
    <property type="entry name" value="Bac_Flav_CTERM"/>
    <property type="match status" value="1"/>
</dbReference>
<dbReference type="AlphaFoldDB" id="A0A5N1IQE1"/>
<reference evidence="2 3" key="1">
    <citation type="submission" date="2019-09" db="EMBL/GenBank/DDBJ databases">
        <title>Genome sequence of Adhaeribacter sp. M2.</title>
        <authorList>
            <person name="Srinivasan S."/>
        </authorList>
    </citation>
    <scope>NUCLEOTIDE SEQUENCE [LARGE SCALE GENOMIC DNA]</scope>
    <source>
        <strain evidence="2 3">M2</strain>
    </source>
</reference>
<organism evidence="2 3">
    <name type="scientific">Adhaeribacter soli</name>
    <dbReference type="NCBI Taxonomy" id="2607655"/>
    <lineage>
        <taxon>Bacteria</taxon>
        <taxon>Pseudomonadati</taxon>
        <taxon>Bacteroidota</taxon>
        <taxon>Cytophagia</taxon>
        <taxon>Cytophagales</taxon>
        <taxon>Hymenobacteraceae</taxon>
        <taxon>Adhaeribacter</taxon>
    </lineage>
</organism>
<protein>
    <submittedName>
        <fullName evidence="2">Gliding motility-associated C-terminal domain-containing protein</fullName>
    </submittedName>
</protein>
<feature type="signal peptide" evidence="1">
    <location>
        <begin position="1"/>
        <end position="19"/>
    </location>
</feature>
<keyword evidence="1" id="KW-0732">Signal</keyword>
<keyword evidence="3" id="KW-1185">Reference proteome</keyword>
<dbReference type="Proteomes" id="UP000326570">
    <property type="component" value="Unassembled WGS sequence"/>
</dbReference>
<proteinExistence type="predicted"/>
<gene>
    <name evidence="2" type="ORF">F0P94_14385</name>
</gene>
<evidence type="ECO:0000313" key="2">
    <source>
        <dbReference type="EMBL" id="KAA9331978.1"/>
    </source>
</evidence>
<dbReference type="InterPro" id="IPR026341">
    <property type="entry name" value="T9SS_type_B"/>
</dbReference>
<sequence length="641" mass="70491">MKKLPVILFLLFFYKAASGQSTFVKSISGLNFGRDVRVFQTADQGIAVFSSDSLMLYKFNSCGETEWAKQYKISKRRSYPGDINQTRNGGFILLNQIPNGTIYSTSVTLLSANGTIIWSKEYNDPDYIHFPYTITETADGDFIMAANVNHISPNVGYNAITRLDANGNIRWTRFYDYGPIWGGAISTSDNGVLARFGNAFVKTDNAGNVQWAKNIGASDYYFPPIEVSDGYIFTGTSMPNNKISFHKVDKQGNLLWGGRKVLDYSGLSSLLYPKSNGNFVGVFNKNGFPNVIEFDKELNIVKQGALNFKPSMGGFRGNHVGFSDENTTLFAGTCYIGLSNNSRLFFSKTDNQLKTGCDTTITTTVTSEPVTSNPVTSFTLSHTSNVVNKTYPVIPIPNTVTSHCSSIIPAPVNIQADSLLCAGSSLLLKDNSGAAWNAFRWSTGETTPAIVVKKPGKYWLQASNTCSSLTASDTITVSEVPFPQPALTTDTVLCQHKPVFINAEIPGATYQWQDGSTDAVYRATKPGIYEVLITYRNCTKNFSVQIGDHEKLVLPNIFTPNNDGRNDAFMPMEMCGVASGTLKIFNRWGQLISETAEVSKGWNGRVNGKKAADGVYYYLVKYADFKGQQKIKKGWVELIGN</sequence>
<dbReference type="EMBL" id="VTWT01000007">
    <property type="protein sequence ID" value="KAA9331978.1"/>
    <property type="molecule type" value="Genomic_DNA"/>
</dbReference>